<evidence type="ECO:0000256" key="6">
    <source>
        <dbReference type="ARBA" id="ARBA00022840"/>
    </source>
</evidence>
<dbReference type="InterPro" id="IPR000836">
    <property type="entry name" value="PRTase_dom"/>
</dbReference>
<dbReference type="GO" id="GO:0004749">
    <property type="term" value="F:ribose phosphate diphosphokinase activity"/>
    <property type="evidence" value="ECO:0007669"/>
    <property type="project" value="UniProtKB-EC"/>
</dbReference>
<dbReference type="RefSeq" id="WP_377318524.1">
    <property type="nucleotide sequence ID" value="NZ_JBHSNF010000001.1"/>
</dbReference>
<dbReference type="InterPro" id="IPR029099">
    <property type="entry name" value="Pribosyltran_N"/>
</dbReference>
<dbReference type="EC" id="2.7.6.1" evidence="1"/>
<keyword evidence="4" id="KW-0547">Nucleotide-binding</keyword>
<evidence type="ECO:0000259" key="9">
    <source>
        <dbReference type="Pfam" id="PF13793"/>
    </source>
</evidence>
<gene>
    <name evidence="10" type="ORF">ACFPPA_06750</name>
</gene>
<dbReference type="PANTHER" id="PTHR10210">
    <property type="entry name" value="RIBOSE-PHOSPHATE DIPHOSPHOKINASE FAMILY MEMBER"/>
    <property type="match status" value="1"/>
</dbReference>
<evidence type="ECO:0000313" key="11">
    <source>
        <dbReference type="Proteomes" id="UP001596114"/>
    </source>
</evidence>
<protein>
    <recommendedName>
        <fullName evidence="1">ribose-phosphate diphosphokinase</fullName>
        <ecNumber evidence="1">2.7.6.1</ecNumber>
    </recommendedName>
</protein>
<name>A0ABW0QLB3_9GAMM</name>
<organism evidence="10 11">
    <name type="scientific">Rhodanobacter ginsengisoli</name>
    <dbReference type="NCBI Taxonomy" id="418646"/>
    <lineage>
        <taxon>Bacteria</taxon>
        <taxon>Pseudomonadati</taxon>
        <taxon>Pseudomonadota</taxon>
        <taxon>Gammaproteobacteria</taxon>
        <taxon>Lysobacterales</taxon>
        <taxon>Rhodanobacteraceae</taxon>
        <taxon>Rhodanobacter</taxon>
    </lineage>
</organism>
<dbReference type="SUPFAM" id="SSF53271">
    <property type="entry name" value="PRTase-like"/>
    <property type="match status" value="2"/>
</dbReference>
<dbReference type="Gene3D" id="3.40.50.2020">
    <property type="match status" value="2"/>
</dbReference>
<dbReference type="SMART" id="SM01400">
    <property type="entry name" value="Pribosyltran_N"/>
    <property type="match status" value="1"/>
</dbReference>
<evidence type="ECO:0000256" key="2">
    <source>
        <dbReference type="ARBA" id="ARBA00022679"/>
    </source>
</evidence>
<evidence type="ECO:0000256" key="3">
    <source>
        <dbReference type="ARBA" id="ARBA00022727"/>
    </source>
</evidence>
<dbReference type="EMBL" id="JBHSNF010000001">
    <property type="protein sequence ID" value="MFC5525440.1"/>
    <property type="molecule type" value="Genomic_DNA"/>
</dbReference>
<dbReference type="Pfam" id="PF14572">
    <property type="entry name" value="Pribosyl_synth"/>
    <property type="match status" value="1"/>
</dbReference>
<keyword evidence="6" id="KW-0067">ATP-binding</keyword>
<reference evidence="11" key="1">
    <citation type="journal article" date="2019" name="Int. J. Syst. Evol. Microbiol.">
        <title>The Global Catalogue of Microorganisms (GCM) 10K type strain sequencing project: providing services to taxonomists for standard genome sequencing and annotation.</title>
        <authorList>
            <consortium name="The Broad Institute Genomics Platform"/>
            <consortium name="The Broad Institute Genome Sequencing Center for Infectious Disease"/>
            <person name="Wu L."/>
            <person name="Ma J."/>
        </authorList>
    </citation>
    <scope>NUCLEOTIDE SEQUENCE [LARGE SCALE GENOMIC DNA]</scope>
    <source>
        <strain evidence="11">CGMCC 1.16619</strain>
    </source>
</reference>
<dbReference type="InterPro" id="IPR029057">
    <property type="entry name" value="PRTase-like"/>
</dbReference>
<sequence>MAIAWPGNVEATGRRIRGDPDRARRQHGRSHGPASPWKHAVTAERLNRRGPVHVQRAESEGLNVSEIKVFGLGCSRTQAQAIAAALGVPPAGIEEREFEDGEHKARPLESVYGADVYVVHSLYADREQSGNDKLCRLLFFLATVRDQGAARVTAIVPYLCYARKDRRTKPHDPITTRYVAQMFEASGVDRVLVLDVHNPAAFENAFRCRTELLHAQELFVEHLLAGMRTQDVTVLSPDAGGLKRADAFREVMQKAHDRPVGLGLMEKRRSAGVVSGDTLFADVAGRSVIIVDDMIGTGTTLLRAARASRDAGARAVLAVASHGLFVGSAATALADPVLDRIVVTDSVSPFRLEGSPAAARVQILASAPLFARAIRQWRGEESATA</sequence>
<keyword evidence="2 10" id="KW-0808">Transferase</keyword>
<evidence type="ECO:0000256" key="1">
    <source>
        <dbReference type="ARBA" id="ARBA00013247"/>
    </source>
</evidence>
<dbReference type="PANTHER" id="PTHR10210:SF32">
    <property type="entry name" value="RIBOSE-PHOSPHATE PYROPHOSPHOKINASE 2"/>
    <property type="match status" value="1"/>
</dbReference>
<dbReference type="CDD" id="cd06223">
    <property type="entry name" value="PRTases_typeI"/>
    <property type="match status" value="1"/>
</dbReference>
<feature type="region of interest" description="Disordered" evidence="8">
    <location>
        <begin position="1"/>
        <end position="38"/>
    </location>
</feature>
<evidence type="ECO:0000256" key="7">
    <source>
        <dbReference type="ARBA" id="ARBA00049535"/>
    </source>
</evidence>
<keyword evidence="11" id="KW-1185">Reference proteome</keyword>
<comment type="caution">
    <text evidence="10">The sequence shown here is derived from an EMBL/GenBank/DDBJ whole genome shotgun (WGS) entry which is preliminary data.</text>
</comment>
<feature type="domain" description="Ribose-phosphate pyrophosphokinase N-terminal" evidence="9">
    <location>
        <begin position="67"/>
        <end position="187"/>
    </location>
</feature>
<evidence type="ECO:0000256" key="5">
    <source>
        <dbReference type="ARBA" id="ARBA00022777"/>
    </source>
</evidence>
<feature type="compositionally biased region" description="Basic and acidic residues" evidence="8">
    <location>
        <begin position="12"/>
        <end position="23"/>
    </location>
</feature>
<evidence type="ECO:0000256" key="4">
    <source>
        <dbReference type="ARBA" id="ARBA00022741"/>
    </source>
</evidence>
<proteinExistence type="predicted"/>
<dbReference type="Pfam" id="PF13793">
    <property type="entry name" value="Pribosyltran_N"/>
    <property type="match status" value="1"/>
</dbReference>
<evidence type="ECO:0000256" key="8">
    <source>
        <dbReference type="SAM" id="MobiDB-lite"/>
    </source>
</evidence>
<comment type="catalytic activity">
    <reaction evidence="7">
        <text>D-ribose 5-phosphate + ATP = 5-phospho-alpha-D-ribose 1-diphosphate + AMP + H(+)</text>
        <dbReference type="Rhea" id="RHEA:15609"/>
        <dbReference type="ChEBI" id="CHEBI:15378"/>
        <dbReference type="ChEBI" id="CHEBI:30616"/>
        <dbReference type="ChEBI" id="CHEBI:58017"/>
        <dbReference type="ChEBI" id="CHEBI:78346"/>
        <dbReference type="ChEBI" id="CHEBI:456215"/>
        <dbReference type="EC" id="2.7.6.1"/>
    </reaction>
</comment>
<evidence type="ECO:0000313" key="10">
    <source>
        <dbReference type="EMBL" id="MFC5525440.1"/>
    </source>
</evidence>
<keyword evidence="3" id="KW-0545">Nucleotide biosynthesis</keyword>
<dbReference type="InterPro" id="IPR005946">
    <property type="entry name" value="Rib-P_diPkinase"/>
</dbReference>
<dbReference type="NCBIfam" id="TIGR01251">
    <property type="entry name" value="ribP_PPkin"/>
    <property type="match status" value="1"/>
</dbReference>
<dbReference type="Proteomes" id="UP001596114">
    <property type="component" value="Unassembled WGS sequence"/>
</dbReference>
<accession>A0ABW0QLB3</accession>
<keyword evidence="5" id="KW-0418">Kinase</keyword>